<evidence type="ECO:0000259" key="2">
    <source>
        <dbReference type="Pfam" id="PF03819"/>
    </source>
</evidence>
<dbReference type="GO" id="GO:0046076">
    <property type="term" value="P:dTTP catabolic process"/>
    <property type="evidence" value="ECO:0007669"/>
    <property type="project" value="TreeGrafter"/>
</dbReference>
<dbReference type="eggNOG" id="COG3956">
    <property type="taxonomic scope" value="Bacteria"/>
</dbReference>
<dbReference type="RefSeq" id="WP_011421776.1">
    <property type="nucleotide sequence ID" value="NC_007760.1"/>
</dbReference>
<dbReference type="STRING" id="290397.Adeh_2724"/>
<dbReference type="GO" id="GO:0006203">
    <property type="term" value="P:dGTP catabolic process"/>
    <property type="evidence" value="ECO:0007669"/>
    <property type="project" value="TreeGrafter"/>
</dbReference>
<dbReference type="NCBIfam" id="TIGR00444">
    <property type="entry name" value="mazG"/>
    <property type="match status" value="1"/>
</dbReference>
<dbReference type="PANTHER" id="PTHR30522:SF0">
    <property type="entry name" value="NUCLEOSIDE TRIPHOSPHATE PYROPHOSPHOHYDROLASE"/>
    <property type="match status" value="1"/>
</dbReference>
<evidence type="ECO:0000313" key="4">
    <source>
        <dbReference type="Proteomes" id="UP000001935"/>
    </source>
</evidence>
<dbReference type="GO" id="GO:0047429">
    <property type="term" value="F:nucleoside triphosphate diphosphatase activity"/>
    <property type="evidence" value="ECO:0007669"/>
    <property type="project" value="InterPro"/>
</dbReference>
<dbReference type="GO" id="GO:0046081">
    <property type="term" value="P:dUTP catabolic process"/>
    <property type="evidence" value="ECO:0007669"/>
    <property type="project" value="TreeGrafter"/>
</dbReference>
<dbReference type="GO" id="GO:0046047">
    <property type="term" value="P:TTP catabolic process"/>
    <property type="evidence" value="ECO:0007669"/>
    <property type="project" value="TreeGrafter"/>
</dbReference>
<proteinExistence type="predicted"/>
<feature type="domain" description="NTP pyrophosphohydrolase MazG-like" evidence="2">
    <location>
        <begin position="30"/>
        <end position="103"/>
    </location>
</feature>
<dbReference type="Gene3D" id="1.10.287.1080">
    <property type="entry name" value="MazG-like"/>
    <property type="match status" value="2"/>
</dbReference>
<dbReference type="CDD" id="cd11528">
    <property type="entry name" value="NTP-PPase_MazG_Nterm"/>
    <property type="match status" value="1"/>
</dbReference>
<feature type="region of interest" description="Disordered" evidence="1">
    <location>
        <begin position="251"/>
        <end position="285"/>
    </location>
</feature>
<dbReference type="GO" id="GO:0046052">
    <property type="term" value="P:UTP catabolic process"/>
    <property type="evidence" value="ECO:0007669"/>
    <property type="project" value="TreeGrafter"/>
</dbReference>
<dbReference type="FunFam" id="1.10.287.1080:FF:000001">
    <property type="entry name" value="Nucleoside triphosphate pyrophosphohydrolase"/>
    <property type="match status" value="1"/>
</dbReference>
<evidence type="ECO:0000256" key="1">
    <source>
        <dbReference type="SAM" id="MobiDB-lite"/>
    </source>
</evidence>
<feature type="compositionally biased region" description="Basic and acidic residues" evidence="1">
    <location>
        <begin position="256"/>
        <end position="265"/>
    </location>
</feature>
<dbReference type="CDD" id="cd11529">
    <property type="entry name" value="NTP-PPase_MazG_Cterm"/>
    <property type="match status" value="1"/>
</dbReference>
<dbReference type="HOGENOM" id="CLU_038356_0_1_7"/>
<reference evidence="3 4" key="1">
    <citation type="submission" date="2006-01" db="EMBL/GenBank/DDBJ databases">
        <title>Complete sequence of Anaeromyxobacter dehalogenans 2CP-C.</title>
        <authorList>
            <consortium name="US DOE Joint Genome Institute"/>
            <person name="Copeland A."/>
            <person name="Lucas S."/>
            <person name="Lapidus A."/>
            <person name="Barry K."/>
            <person name="Detter J.C."/>
            <person name="Glavina T."/>
            <person name="Hammon N."/>
            <person name="Israni S."/>
            <person name="Pitluck S."/>
            <person name="Brettin T."/>
            <person name="Bruce D."/>
            <person name="Han C."/>
            <person name="Tapia R."/>
            <person name="Gilna P."/>
            <person name="Kiss H."/>
            <person name="Schmutz J."/>
            <person name="Larimer F."/>
            <person name="Land M."/>
            <person name="Kyrpides N."/>
            <person name="Anderson I."/>
            <person name="Sanford R.A."/>
            <person name="Ritalahti K.M."/>
            <person name="Thomas H.S."/>
            <person name="Kirby J.R."/>
            <person name="Zhulin I.B."/>
            <person name="Loeffler F.E."/>
            <person name="Richardson P."/>
        </authorList>
    </citation>
    <scope>NUCLEOTIDE SEQUENCE [LARGE SCALE GENOMIC DNA]</scope>
    <source>
        <strain evidence="3 4">2CP-C</strain>
    </source>
</reference>
<dbReference type="InterPro" id="IPR011551">
    <property type="entry name" value="NTP_PyrPHydrolase_MazG"/>
</dbReference>
<dbReference type="AlphaFoldDB" id="Q2ILG5"/>
<dbReference type="GO" id="GO:0046061">
    <property type="term" value="P:dATP catabolic process"/>
    <property type="evidence" value="ECO:0007669"/>
    <property type="project" value="TreeGrafter"/>
</dbReference>
<dbReference type="InterPro" id="IPR048015">
    <property type="entry name" value="NTP-PPase_MazG-like_N"/>
</dbReference>
<dbReference type="InterPro" id="IPR004518">
    <property type="entry name" value="MazG-like_dom"/>
</dbReference>
<protein>
    <submittedName>
        <fullName evidence="3">MazG family protein</fullName>
    </submittedName>
</protein>
<sequence length="285" mass="31237">MSRAAEAIDRLLSIMERLRGPGGCPWDREQTLHTLRPYVLEETYEVLEAIDAGDVREHREELGDLLLQIVFQAQLRREEGAFEFADVANAISDKLVSRHPHVFGDAQVKDAEGVLRQWAALKREEKKAKGAGHSVLEGVPREMPALARADRLTEKASRVGFDWPDAAGAREKVREELAELDEAVAGGDGAAIEHELGDALFALANYARKLGIPPEEALRGSVARFIARFEHVERELTRRGVPHGSATLAEMDALWDEAKELERQAKSPGTSPSAGSPRGLGKDGG</sequence>
<dbReference type="GO" id="GO:0006950">
    <property type="term" value="P:response to stress"/>
    <property type="evidence" value="ECO:0007669"/>
    <property type="project" value="UniProtKB-ARBA"/>
</dbReference>
<dbReference type="SUPFAM" id="SSF101386">
    <property type="entry name" value="all-alpha NTP pyrophosphatases"/>
    <property type="match status" value="2"/>
</dbReference>
<dbReference type="NCBIfam" id="NF007113">
    <property type="entry name" value="PRK09562.1"/>
    <property type="match status" value="1"/>
</dbReference>
<feature type="domain" description="NTP pyrophosphohydrolase MazG-like" evidence="2">
    <location>
        <begin position="172"/>
        <end position="232"/>
    </location>
</feature>
<name>Q2ILG5_ANADE</name>
<dbReference type="EMBL" id="CP000251">
    <property type="protein sequence ID" value="ABC82494.1"/>
    <property type="molecule type" value="Genomic_DNA"/>
</dbReference>
<dbReference type="Proteomes" id="UP000001935">
    <property type="component" value="Chromosome"/>
</dbReference>
<dbReference type="InterPro" id="IPR048011">
    <property type="entry name" value="NTP-PPase_MazG-like_C"/>
</dbReference>
<gene>
    <name evidence="3" type="ordered locus">Adeh_2724</name>
</gene>
<evidence type="ECO:0000313" key="3">
    <source>
        <dbReference type="EMBL" id="ABC82494.1"/>
    </source>
</evidence>
<dbReference type="Pfam" id="PF03819">
    <property type="entry name" value="MazG"/>
    <property type="match status" value="2"/>
</dbReference>
<organism evidence="3 4">
    <name type="scientific">Anaeromyxobacter dehalogenans (strain 2CP-C)</name>
    <dbReference type="NCBI Taxonomy" id="290397"/>
    <lineage>
        <taxon>Bacteria</taxon>
        <taxon>Pseudomonadati</taxon>
        <taxon>Myxococcota</taxon>
        <taxon>Myxococcia</taxon>
        <taxon>Myxococcales</taxon>
        <taxon>Cystobacterineae</taxon>
        <taxon>Anaeromyxobacteraceae</taxon>
        <taxon>Anaeromyxobacter</taxon>
    </lineage>
</organism>
<dbReference type="PANTHER" id="PTHR30522">
    <property type="entry name" value="NUCLEOSIDE TRIPHOSPHATE PYROPHOSPHOHYDROLASE"/>
    <property type="match status" value="1"/>
</dbReference>
<dbReference type="KEGG" id="ade:Adeh_2724"/>
<accession>Q2ILG5</accession>
<dbReference type="OrthoDB" id="9808939at2"/>